<keyword evidence="2" id="KW-1185">Reference proteome</keyword>
<organism evidence="1 2">
    <name type="scientific">Ceraceosorus bombacis</name>
    <dbReference type="NCBI Taxonomy" id="401625"/>
    <lineage>
        <taxon>Eukaryota</taxon>
        <taxon>Fungi</taxon>
        <taxon>Dikarya</taxon>
        <taxon>Basidiomycota</taxon>
        <taxon>Ustilaginomycotina</taxon>
        <taxon>Exobasidiomycetes</taxon>
        <taxon>Ceraceosorales</taxon>
        <taxon>Ceraceosoraceae</taxon>
        <taxon>Ceraceosorus</taxon>
    </lineage>
</organism>
<sequence>MHLPSRDLKHHRLQNVVAWNRLGPFASTYLLYSTNLRALCRPTTLQDPTRCLLLALHTSPTLARTL</sequence>
<proteinExistence type="predicted"/>
<evidence type="ECO:0000313" key="2">
    <source>
        <dbReference type="Proteomes" id="UP000054845"/>
    </source>
</evidence>
<dbReference type="Proteomes" id="UP000054845">
    <property type="component" value="Unassembled WGS sequence"/>
</dbReference>
<protein>
    <submittedName>
        <fullName evidence="1">Uncharacterized protein</fullName>
    </submittedName>
</protein>
<dbReference type="EMBL" id="CCYA01000260">
    <property type="protein sequence ID" value="CEH15296.1"/>
    <property type="molecule type" value="Genomic_DNA"/>
</dbReference>
<evidence type="ECO:0000313" key="1">
    <source>
        <dbReference type="EMBL" id="CEH15296.1"/>
    </source>
</evidence>
<reference evidence="1 2" key="1">
    <citation type="submission" date="2014-09" db="EMBL/GenBank/DDBJ databases">
        <authorList>
            <person name="Magalhaes I.L.F."/>
            <person name="Oliveira U."/>
            <person name="Santos F.R."/>
            <person name="Vidigal T.H.D.A."/>
            <person name="Brescovit A.D."/>
            <person name="Santos A.J."/>
        </authorList>
    </citation>
    <scope>NUCLEOTIDE SEQUENCE [LARGE SCALE GENOMIC DNA]</scope>
</reference>
<dbReference type="AlphaFoldDB" id="A0A0P1BGX7"/>
<name>A0A0P1BGX7_9BASI</name>
<accession>A0A0P1BGX7</accession>